<evidence type="ECO:0000313" key="7">
    <source>
        <dbReference type="Proteomes" id="UP000193648"/>
    </source>
</evidence>
<sequence>MGSGTTTPNGPSRRGSIEREREVEKEPTNLRIYCIVNGEATSFSVNILSNCSVDELKQAIKEKKPNVLQGVDADNLILNLIPGGVAKRELGALSEGSLILLDDELEELSTYFPKGAAKGRIHIIVKLPPPETSGQILKRKMDEDPQYISPSKKIRIEEGWREYRASDGKMVTLPPSWIAMLEDSRYLPKPRNEFEHLKDDLKAGSWVDIPSLGQVPKGYRVSEILVTHQMLELWNEMEEEQRCVYRRVLSGPMGIGKSFLSYFLTARAYAEGWLTLYISDAGTLDTSEKADSYMEVIERFLVMNKDVLTAAELETLVSGYGVQGGIWNTAIIRVFNMLMQKERKTLTIIDEHGKLFRFDKPVPEKFKSLKPLMDLSSWTEDLAGSRLILTGTAHAKFELEIMESSFKEDFKTVVFVGPLLDDAFKNLLKHTPNLQSTDYEDIRSITNLVPRELMNLSTYIEENPELPIKEAFEKFEDCRRLDFSHNIQNYYKSIEKSETTRTNFYNGLASAFLHGSVEGEFKWDFIDLGLLFRLRRDGVILFRPLCNTAFRALLDQFKTMGMPEDLKNRLKANRFSGNEFEQAIFHAFICTSIRPIVLPTTNLVGDPKGSIVLDFDDYRVISRQRHSLGPGKDKFLARGYPGYPRFDFMVGPIFIQVSVSEFGVHNRDSSDLRKAFKRPYKTPKVVYNDRNQIECYLDEMYGGKHRADFGKDGFIVTKKDPTTGIDEVVPGFRIVYICGRDINLGNHRQLVTELPDVEHVSFNDLKSLFFANIV</sequence>
<dbReference type="EMBL" id="MCFF01000074">
    <property type="protein sequence ID" value="ORY97101.1"/>
    <property type="molecule type" value="Genomic_DNA"/>
</dbReference>
<dbReference type="GeneID" id="33568816"/>
<dbReference type="OrthoDB" id="2303713at2759"/>
<dbReference type="Pfam" id="PF20147">
    <property type="entry name" value="Crinkler"/>
    <property type="match status" value="1"/>
</dbReference>
<feature type="compositionally biased region" description="Basic and acidic residues" evidence="4">
    <location>
        <begin position="15"/>
        <end position="24"/>
    </location>
</feature>
<evidence type="ECO:0000256" key="1">
    <source>
        <dbReference type="ARBA" id="ARBA00004340"/>
    </source>
</evidence>
<feature type="compositionally biased region" description="Polar residues" evidence="4">
    <location>
        <begin position="1"/>
        <end position="10"/>
    </location>
</feature>
<evidence type="ECO:0000256" key="3">
    <source>
        <dbReference type="ARBA" id="ARBA00022525"/>
    </source>
</evidence>
<evidence type="ECO:0000313" key="6">
    <source>
        <dbReference type="EMBL" id="ORY97101.1"/>
    </source>
</evidence>
<dbReference type="STRING" id="64571.A0A1Y2G801"/>
<organism evidence="6 7">
    <name type="scientific">Lobosporangium transversale</name>
    <dbReference type="NCBI Taxonomy" id="64571"/>
    <lineage>
        <taxon>Eukaryota</taxon>
        <taxon>Fungi</taxon>
        <taxon>Fungi incertae sedis</taxon>
        <taxon>Mucoromycota</taxon>
        <taxon>Mortierellomycotina</taxon>
        <taxon>Mortierellomycetes</taxon>
        <taxon>Mortierellales</taxon>
        <taxon>Mortierellaceae</taxon>
        <taxon>Lobosporangium</taxon>
    </lineage>
</organism>
<comment type="subcellular location">
    <subcellularLocation>
        <location evidence="1">Host cell</location>
    </subcellularLocation>
    <subcellularLocation>
        <location evidence="2">Secreted</location>
    </subcellularLocation>
</comment>
<keyword evidence="3" id="KW-0964">Secreted</keyword>
<dbReference type="SUPFAM" id="SSF52540">
    <property type="entry name" value="P-loop containing nucleoside triphosphate hydrolases"/>
    <property type="match status" value="1"/>
</dbReference>
<evidence type="ECO:0000256" key="4">
    <source>
        <dbReference type="SAM" id="MobiDB-lite"/>
    </source>
</evidence>
<dbReference type="GO" id="GO:0043657">
    <property type="term" value="C:host cell"/>
    <property type="evidence" value="ECO:0007669"/>
    <property type="project" value="UniProtKB-SubCell"/>
</dbReference>
<dbReference type="Proteomes" id="UP000193648">
    <property type="component" value="Unassembled WGS sequence"/>
</dbReference>
<comment type="caution">
    <text evidence="6">The sequence shown here is derived from an EMBL/GenBank/DDBJ whole genome shotgun (WGS) entry which is preliminary data.</text>
</comment>
<accession>A0A1Y2G801</accession>
<dbReference type="InterPro" id="IPR045379">
    <property type="entry name" value="Crinkler_N"/>
</dbReference>
<evidence type="ECO:0000256" key="2">
    <source>
        <dbReference type="ARBA" id="ARBA00004613"/>
    </source>
</evidence>
<dbReference type="InterPro" id="IPR027417">
    <property type="entry name" value="P-loop_NTPase"/>
</dbReference>
<dbReference type="AlphaFoldDB" id="A0A1Y2G801"/>
<gene>
    <name evidence="6" type="ORF">BCR41DRAFT_375685</name>
</gene>
<reference evidence="6 7" key="1">
    <citation type="submission" date="2016-07" db="EMBL/GenBank/DDBJ databases">
        <title>Pervasive Adenine N6-methylation of Active Genes in Fungi.</title>
        <authorList>
            <consortium name="DOE Joint Genome Institute"/>
            <person name="Mondo S.J."/>
            <person name="Dannebaum R.O."/>
            <person name="Kuo R.C."/>
            <person name="Labutti K."/>
            <person name="Haridas S."/>
            <person name="Kuo A."/>
            <person name="Salamov A."/>
            <person name="Ahrendt S.R."/>
            <person name="Lipzen A."/>
            <person name="Sullivan W."/>
            <person name="Andreopoulos W.B."/>
            <person name="Clum A."/>
            <person name="Lindquist E."/>
            <person name="Daum C."/>
            <person name="Ramamoorthy G.K."/>
            <person name="Gryganskyi A."/>
            <person name="Culley D."/>
            <person name="Magnuson J.K."/>
            <person name="James T.Y."/>
            <person name="O'Malley M.A."/>
            <person name="Stajich J.E."/>
            <person name="Spatafora J.W."/>
            <person name="Visel A."/>
            <person name="Grigoriev I.V."/>
        </authorList>
    </citation>
    <scope>NUCLEOTIDE SEQUENCE [LARGE SCALE GENOMIC DNA]</scope>
    <source>
        <strain evidence="6 7">NRRL 3116</strain>
    </source>
</reference>
<feature type="domain" description="Crinkler effector protein N-terminal" evidence="5">
    <location>
        <begin position="30"/>
        <end position="126"/>
    </location>
</feature>
<dbReference type="InParanoid" id="A0A1Y2G801"/>
<dbReference type="GO" id="GO:0005576">
    <property type="term" value="C:extracellular region"/>
    <property type="evidence" value="ECO:0007669"/>
    <property type="project" value="UniProtKB-SubCell"/>
</dbReference>
<proteinExistence type="predicted"/>
<keyword evidence="7" id="KW-1185">Reference proteome</keyword>
<feature type="region of interest" description="Disordered" evidence="4">
    <location>
        <begin position="1"/>
        <end position="24"/>
    </location>
</feature>
<name>A0A1Y2G801_9FUNG</name>
<evidence type="ECO:0000259" key="5">
    <source>
        <dbReference type="Pfam" id="PF20147"/>
    </source>
</evidence>
<protein>
    <recommendedName>
        <fullName evidence="5">Crinkler effector protein N-terminal domain-containing protein</fullName>
    </recommendedName>
</protein>
<dbReference type="RefSeq" id="XP_021875634.1">
    <property type="nucleotide sequence ID" value="XM_022026973.1"/>
</dbReference>